<comment type="caution">
    <text evidence="2">The sequence shown here is derived from an EMBL/GenBank/DDBJ whole genome shotgun (WGS) entry which is preliminary data.</text>
</comment>
<reference evidence="2 3" key="1">
    <citation type="submission" date="2020-08" db="EMBL/GenBank/DDBJ databases">
        <title>Genomic Encyclopedia of Type Strains, Phase IV (KMG-V): Genome sequencing to study the core and pangenomes of soil and plant-associated prokaryotes.</title>
        <authorList>
            <person name="Whitman W."/>
        </authorList>
    </citation>
    <scope>NUCLEOTIDE SEQUENCE [LARGE SCALE GENOMIC DNA]</scope>
    <source>
        <strain evidence="2 3">S3M1</strain>
    </source>
</reference>
<sequence>MKKTTNFLITGMLGMAVLLGACSKNNTSDTPGTVGPVDPEKPVRSKYVFVYTGKGDAAATYIVSADDITKGGVSSTNNGVEVDAWSFIVQNNTVFAQAYNEQGLVRPFRINDQGKIIEAGRSVTTFRTGVSGKVGNDFWVGGGDPRSSGIGELYRFDAVNLQLAGRSTTDLKKITGTGFNAVWTGLFEVDNKMYLPYYKFKHTPGGRVYEGEYGSLDSTWVAVFSYPEMKYEKTIGDDRTGFIGDWSSQQGLKQIENGDTYAWSGASGDGDKRMSTKPSGIVRIKKGAGQFDKSYFFNIEAAAGSKICRGEYIGKGKFLMAVYTSAGVTGGKIKMIIADVFNNTVTPVTGVPAHEFGGFKLIVYPETDGKTINYVMEDDAGEYYAYIINAENGTAKRGIHIEGAASVTAFSKLTY</sequence>
<dbReference type="EMBL" id="JACHCE010000002">
    <property type="protein sequence ID" value="MBB5635516.1"/>
    <property type="molecule type" value="Genomic_DNA"/>
</dbReference>
<evidence type="ECO:0000313" key="3">
    <source>
        <dbReference type="Proteomes" id="UP000537204"/>
    </source>
</evidence>
<dbReference type="Pfam" id="PF14298">
    <property type="entry name" value="DUF4374"/>
    <property type="match status" value="1"/>
</dbReference>
<keyword evidence="1" id="KW-0732">Signal</keyword>
<evidence type="ECO:0000256" key="1">
    <source>
        <dbReference type="SAM" id="SignalP"/>
    </source>
</evidence>
<dbReference type="RefSeq" id="WP_183880324.1">
    <property type="nucleotide sequence ID" value="NZ_JACHCD010000003.1"/>
</dbReference>
<evidence type="ECO:0008006" key="4">
    <source>
        <dbReference type="Google" id="ProtNLM"/>
    </source>
</evidence>
<dbReference type="AlphaFoldDB" id="A0A7W8ZK48"/>
<name>A0A7W8ZK48_9SPHI</name>
<dbReference type="InterPro" id="IPR025401">
    <property type="entry name" value="DUF4374"/>
</dbReference>
<proteinExistence type="predicted"/>
<dbReference type="PROSITE" id="PS51257">
    <property type="entry name" value="PROKAR_LIPOPROTEIN"/>
    <property type="match status" value="1"/>
</dbReference>
<feature type="signal peptide" evidence="1">
    <location>
        <begin position="1"/>
        <end position="23"/>
    </location>
</feature>
<feature type="chain" id="PRO_5031112476" description="DUF4374 domain-containing protein" evidence="1">
    <location>
        <begin position="24"/>
        <end position="415"/>
    </location>
</feature>
<evidence type="ECO:0000313" key="2">
    <source>
        <dbReference type="EMBL" id="MBB5635516.1"/>
    </source>
</evidence>
<protein>
    <recommendedName>
        <fullName evidence="4">DUF4374 domain-containing protein</fullName>
    </recommendedName>
</protein>
<gene>
    <name evidence="2" type="ORF">HDE68_001404</name>
</gene>
<dbReference type="Proteomes" id="UP000537204">
    <property type="component" value="Unassembled WGS sequence"/>
</dbReference>
<accession>A0A7W8ZK48</accession>
<organism evidence="2 3">
    <name type="scientific">Pedobacter cryoconitis</name>
    <dbReference type="NCBI Taxonomy" id="188932"/>
    <lineage>
        <taxon>Bacteria</taxon>
        <taxon>Pseudomonadati</taxon>
        <taxon>Bacteroidota</taxon>
        <taxon>Sphingobacteriia</taxon>
        <taxon>Sphingobacteriales</taxon>
        <taxon>Sphingobacteriaceae</taxon>
        <taxon>Pedobacter</taxon>
    </lineage>
</organism>